<dbReference type="RefSeq" id="WP_044183655.1">
    <property type="nucleotide sequence ID" value="NZ_JMCB01000002.1"/>
</dbReference>
<evidence type="ECO:0000256" key="3">
    <source>
        <dbReference type="ARBA" id="ARBA00022729"/>
    </source>
</evidence>
<dbReference type="InterPro" id="IPR030678">
    <property type="entry name" value="Peptide/Ni-bd"/>
</dbReference>
<dbReference type="PROSITE" id="PS51257">
    <property type="entry name" value="PROKAR_LIPOPROTEIN"/>
    <property type="match status" value="1"/>
</dbReference>
<dbReference type="AlphaFoldDB" id="A0A085WV31"/>
<dbReference type="EMBL" id="JMCB01000002">
    <property type="protein sequence ID" value="KFE71544.1"/>
    <property type="molecule type" value="Genomic_DNA"/>
</dbReference>
<sequence>MPLLRHTVLGLLLALTAGCRPEPAPDGITVLVEAPPDSVDDRFALTATGQRIGQLIAPGLLTFDDSSRPVPALAESFQALSPTVMEFTLRPGLTFHDGTALTAEDVKATYDGVRSRALQSPKAERYEAVESVEVVDDRTLRFHLRRPYAALLAELSLSIVPAERAGPDGVALQAEHPVGAGAFQFESQPDEEHLSLVAFEGYYGGRPAIPRLYFRVVRDETTRVLELLKGRADLVTNAVSPAVLPLLSKEPGLRVLVRPGTGYAYLGFNLRSGPLADERVRRAVCHLLDVKPVVEHKFHGLAKPATGMLPSTHWAYSPSEGCRYDPAEAARLLDEAGYVDPDGPGGQPRLRLSLKVSTDRFRKSVALVLQEQLARGGVAVEVRPLEFGTFFNDIRRGNFEMVTLKWASVIEPDLLRNVYHSKNVPTEENHWGGLNRGALRDAELDALLEEANRVEPSERKALYAKAQARLDVLLPYAPLWHESSVAVVSRRLEGFEPSAHGFLSSLARARMVKP</sequence>
<dbReference type="InterPro" id="IPR039424">
    <property type="entry name" value="SBP_5"/>
</dbReference>
<keyword evidence="3" id="KW-0732">Signal</keyword>
<comment type="similarity">
    <text evidence="1">Belongs to the bacterial solute-binding protein 5 family.</text>
</comment>
<evidence type="ECO:0000256" key="1">
    <source>
        <dbReference type="ARBA" id="ARBA00005695"/>
    </source>
</evidence>
<evidence type="ECO:0000256" key="2">
    <source>
        <dbReference type="ARBA" id="ARBA00022448"/>
    </source>
</evidence>
<keyword evidence="2" id="KW-0813">Transport</keyword>
<dbReference type="SUPFAM" id="SSF53850">
    <property type="entry name" value="Periplasmic binding protein-like II"/>
    <property type="match status" value="1"/>
</dbReference>
<dbReference type="Pfam" id="PF00496">
    <property type="entry name" value="SBP_bac_5"/>
    <property type="match status" value="1"/>
</dbReference>
<dbReference type="GO" id="GO:0043190">
    <property type="term" value="C:ATP-binding cassette (ABC) transporter complex"/>
    <property type="evidence" value="ECO:0007669"/>
    <property type="project" value="InterPro"/>
</dbReference>
<evidence type="ECO:0000313" key="6">
    <source>
        <dbReference type="Proteomes" id="UP000028725"/>
    </source>
</evidence>
<feature type="domain" description="Solute-binding protein family 5" evidence="4">
    <location>
        <begin position="69"/>
        <end position="409"/>
    </location>
</feature>
<dbReference type="STRING" id="394096.DB31_3674"/>
<dbReference type="GO" id="GO:0030288">
    <property type="term" value="C:outer membrane-bounded periplasmic space"/>
    <property type="evidence" value="ECO:0007669"/>
    <property type="project" value="UniProtKB-ARBA"/>
</dbReference>
<dbReference type="PIRSF" id="PIRSF002741">
    <property type="entry name" value="MppA"/>
    <property type="match status" value="1"/>
</dbReference>
<dbReference type="PANTHER" id="PTHR30290">
    <property type="entry name" value="PERIPLASMIC BINDING COMPONENT OF ABC TRANSPORTER"/>
    <property type="match status" value="1"/>
</dbReference>
<reference evidence="5 6" key="1">
    <citation type="submission" date="2014-04" db="EMBL/GenBank/DDBJ databases">
        <title>Genome assembly of Hyalangium minutum DSM 14724.</title>
        <authorList>
            <person name="Sharma G."/>
            <person name="Subramanian S."/>
        </authorList>
    </citation>
    <scope>NUCLEOTIDE SEQUENCE [LARGE SCALE GENOMIC DNA]</scope>
    <source>
        <strain evidence="5 6">DSM 14724</strain>
    </source>
</reference>
<comment type="caution">
    <text evidence="5">The sequence shown here is derived from an EMBL/GenBank/DDBJ whole genome shotgun (WGS) entry which is preliminary data.</text>
</comment>
<dbReference type="Gene3D" id="3.10.105.10">
    <property type="entry name" value="Dipeptide-binding Protein, Domain 3"/>
    <property type="match status" value="1"/>
</dbReference>
<protein>
    <submittedName>
        <fullName evidence="5">Oligopeptide ABC transporter, periplasmic oligopeptide-binding protein OppA</fullName>
    </submittedName>
</protein>
<evidence type="ECO:0000313" key="5">
    <source>
        <dbReference type="EMBL" id="KFE71544.1"/>
    </source>
</evidence>
<name>A0A085WV31_9BACT</name>
<dbReference type="GO" id="GO:0015833">
    <property type="term" value="P:peptide transport"/>
    <property type="evidence" value="ECO:0007669"/>
    <property type="project" value="TreeGrafter"/>
</dbReference>
<keyword evidence="6" id="KW-1185">Reference proteome</keyword>
<proteinExistence type="inferred from homology"/>
<dbReference type="GO" id="GO:1904680">
    <property type="term" value="F:peptide transmembrane transporter activity"/>
    <property type="evidence" value="ECO:0007669"/>
    <property type="project" value="TreeGrafter"/>
</dbReference>
<dbReference type="PANTHER" id="PTHR30290:SF9">
    <property type="entry name" value="OLIGOPEPTIDE-BINDING PROTEIN APPA"/>
    <property type="match status" value="1"/>
</dbReference>
<gene>
    <name evidence="5" type="ORF">DB31_3674</name>
</gene>
<dbReference type="Proteomes" id="UP000028725">
    <property type="component" value="Unassembled WGS sequence"/>
</dbReference>
<dbReference type="Gene3D" id="3.90.76.10">
    <property type="entry name" value="Dipeptide-binding Protein, Domain 1"/>
    <property type="match status" value="1"/>
</dbReference>
<accession>A0A085WV31</accession>
<dbReference type="InterPro" id="IPR000914">
    <property type="entry name" value="SBP_5_dom"/>
</dbReference>
<dbReference type="Gene3D" id="3.40.190.10">
    <property type="entry name" value="Periplasmic binding protein-like II"/>
    <property type="match status" value="1"/>
</dbReference>
<evidence type="ECO:0000259" key="4">
    <source>
        <dbReference type="Pfam" id="PF00496"/>
    </source>
</evidence>
<organism evidence="5 6">
    <name type="scientific">Hyalangium minutum</name>
    <dbReference type="NCBI Taxonomy" id="394096"/>
    <lineage>
        <taxon>Bacteria</taxon>
        <taxon>Pseudomonadati</taxon>
        <taxon>Myxococcota</taxon>
        <taxon>Myxococcia</taxon>
        <taxon>Myxococcales</taxon>
        <taxon>Cystobacterineae</taxon>
        <taxon>Archangiaceae</taxon>
        <taxon>Hyalangium</taxon>
    </lineage>
</organism>
<dbReference type="CDD" id="cd00995">
    <property type="entry name" value="PBP2_NikA_DppA_OppA_like"/>
    <property type="match status" value="1"/>
</dbReference>